<feature type="chain" id="PRO_5012048190" description="MetA-pathway of phenol degradation" evidence="1">
    <location>
        <begin position="18"/>
        <end position="240"/>
    </location>
</feature>
<evidence type="ECO:0000313" key="3">
    <source>
        <dbReference type="Proteomes" id="UP000189810"/>
    </source>
</evidence>
<evidence type="ECO:0008006" key="4">
    <source>
        <dbReference type="Google" id="ProtNLM"/>
    </source>
</evidence>
<dbReference type="EMBL" id="LT670846">
    <property type="protein sequence ID" value="SHK42906.1"/>
    <property type="molecule type" value="Genomic_DNA"/>
</dbReference>
<dbReference type="Proteomes" id="UP000189810">
    <property type="component" value="Chromosome I"/>
</dbReference>
<keyword evidence="1" id="KW-0732">Signal</keyword>
<evidence type="ECO:0000313" key="2">
    <source>
        <dbReference type="EMBL" id="SHK42906.1"/>
    </source>
</evidence>
<keyword evidence="3" id="KW-1185">Reference proteome</keyword>
<proteinExistence type="predicted"/>
<evidence type="ECO:0000256" key="1">
    <source>
        <dbReference type="SAM" id="SignalP"/>
    </source>
</evidence>
<accession>A0A1M6SDY2</accession>
<organism evidence="2 3">
    <name type="scientific">Thermocrinis minervae</name>
    <dbReference type="NCBI Taxonomy" id="381751"/>
    <lineage>
        <taxon>Bacteria</taxon>
        <taxon>Pseudomonadati</taxon>
        <taxon>Aquificota</taxon>
        <taxon>Aquificia</taxon>
        <taxon>Aquificales</taxon>
        <taxon>Aquificaceae</taxon>
        <taxon>Thermocrinis</taxon>
    </lineage>
</organism>
<name>A0A1M6SDY2_9AQUI</name>
<protein>
    <recommendedName>
        <fullName evidence="4">MetA-pathway of phenol degradation</fullName>
    </recommendedName>
</protein>
<gene>
    <name evidence="2" type="ORF">SAMN05444391_0994</name>
</gene>
<dbReference type="STRING" id="381751.SAMN05444391_0994"/>
<dbReference type="AlphaFoldDB" id="A0A1M6SDY2"/>
<feature type="signal peptide" evidence="1">
    <location>
        <begin position="1"/>
        <end position="17"/>
    </location>
</feature>
<dbReference type="RefSeq" id="WP_079654116.1">
    <property type="nucleotide sequence ID" value="NZ_LT670846.1"/>
</dbReference>
<dbReference type="OrthoDB" id="13057at2"/>
<sequence length="240" mass="27340">MKRVHLLLLALFGYSYAFYPFTGEDTRTLGKGGKQVELNTSYFRNYDGTKHTDFVLQSTFGITDSLDIAVGIPYYFYRFGDGVKKDGLGDVYVFVKHVPIRSESFNLGYRAQVNFDTGKRDLGYGTSTYDLYVMLEFFKDRFTTNLNLVYLKHSHVGENIRDARGFIIGEYVKLSDRLTIGGEFKYLIPEDRKADRRDMHILIGGVYSAGIDVSFGLHKSINHYDGFADWGLLVGLLKGF</sequence>
<reference evidence="2 3" key="1">
    <citation type="submission" date="2016-11" db="EMBL/GenBank/DDBJ databases">
        <authorList>
            <person name="Jaros S."/>
            <person name="Januszkiewicz K."/>
            <person name="Wedrychowicz H."/>
        </authorList>
    </citation>
    <scope>NUCLEOTIDE SEQUENCE [LARGE SCALE GENOMIC DNA]</scope>
    <source>
        <strain evidence="2 3">DSM 19557</strain>
    </source>
</reference>